<proteinExistence type="predicted"/>
<organism evidence="1">
    <name type="scientific">Grammatophora oceanica</name>
    <dbReference type="NCBI Taxonomy" id="210454"/>
    <lineage>
        <taxon>Eukaryota</taxon>
        <taxon>Sar</taxon>
        <taxon>Stramenopiles</taxon>
        <taxon>Ochrophyta</taxon>
        <taxon>Bacillariophyta</taxon>
        <taxon>Fragilariophyceae</taxon>
        <taxon>Fragilariophycidae</taxon>
        <taxon>Rhabdonematales</taxon>
        <taxon>Grammatophoraceae</taxon>
        <taxon>Grammatophora</taxon>
    </lineage>
</organism>
<sequence length="459" mass="51083">MRATLSHLRRLTKPEGRTERNIIVASMDRNVEQHSMAILAAAAFCTWEIDDSPSDDDCQGDSASIKLLLGSTEHSMASFWDFLHVLDRVLFGKLDADNAPSFMTSEGNATTKAIINLLDRHLAEDQLTLLLVGSQDLALPRDVLEDLSKRNCRIHCHDSDDMCARLLREEAKKGDITISLAWDTEDDLDLHVFVPGGEEIFYGRCCSRSGLCHLDVDMNAGGPLSKEPVENVFCGDLVEKKQAPLGRYKVVVENFGFHTKGPRSRKIPFRVTVEMNGKKHKYEGETKGGSGKKSSAVVCVIDYKGRSIPFPDDGDTPLTAFGTSNLLNITSSSGQTLEALCQFVEVIRHHQKLEEVKEWLAQDDEAEGREVVTALTAETGQLDVTSYDRLQILLAKLPARFHLVVDEAFGSAKLWDHCARSLARQMLRDRIPLSKLSEMGWPEEIVPAVREHLYHALSA</sequence>
<gene>
    <name evidence="1" type="ORF">GOCE00092_LOCUS12771</name>
</gene>
<dbReference type="AlphaFoldDB" id="A0A7S1Y8H2"/>
<accession>A0A7S1Y8H2</accession>
<protein>
    <submittedName>
        <fullName evidence="1">Uncharacterized protein</fullName>
    </submittedName>
</protein>
<evidence type="ECO:0000313" key="1">
    <source>
        <dbReference type="EMBL" id="CAD9283859.1"/>
    </source>
</evidence>
<dbReference type="EMBL" id="HBGK01024541">
    <property type="protein sequence ID" value="CAD9283859.1"/>
    <property type="molecule type" value="Transcribed_RNA"/>
</dbReference>
<name>A0A7S1Y8H2_9STRA</name>
<reference evidence="1" key="1">
    <citation type="submission" date="2021-01" db="EMBL/GenBank/DDBJ databases">
        <authorList>
            <person name="Corre E."/>
            <person name="Pelletier E."/>
            <person name="Niang G."/>
            <person name="Scheremetjew M."/>
            <person name="Finn R."/>
            <person name="Kale V."/>
            <person name="Holt S."/>
            <person name="Cochrane G."/>
            <person name="Meng A."/>
            <person name="Brown T."/>
            <person name="Cohen L."/>
        </authorList>
    </citation>
    <scope>NUCLEOTIDE SEQUENCE</scope>
    <source>
        <strain evidence="1">CCMP 410</strain>
    </source>
</reference>